<accession>A0AA37WNC8</accession>
<organism evidence="6 7">
    <name type="scientific">Marinibactrum halimedae</name>
    <dbReference type="NCBI Taxonomy" id="1444977"/>
    <lineage>
        <taxon>Bacteria</taxon>
        <taxon>Pseudomonadati</taxon>
        <taxon>Pseudomonadota</taxon>
        <taxon>Gammaproteobacteria</taxon>
        <taxon>Cellvibrionales</taxon>
        <taxon>Cellvibrionaceae</taxon>
        <taxon>Marinibactrum</taxon>
    </lineage>
</organism>
<keyword evidence="3" id="KW-0408">Iron</keyword>
<dbReference type="InterPro" id="IPR026575">
    <property type="entry name" value="GpdQ/CpdA-like"/>
</dbReference>
<dbReference type="InterPro" id="IPR050884">
    <property type="entry name" value="CNP_phosphodiesterase-III"/>
</dbReference>
<dbReference type="GO" id="GO:0004112">
    <property type="term" value="F:cyclic-nucleotide phosphodiesterase activity"/>
    <property type="evidence" value="ECO:0007669"/>
    <property type="project" value="InterPro"/>
</dbReference>
<dbReference type="SUPFAM" id="SSF56300">
    <property type="entry name" value="Metallo-dependent phosphatases"/>
    <property type="match status" value="1"/>
</dbReference>
<dbReference type="Gene3D" id="3.60.21.10">
    <property type="match status" value="1"/>
</dbReference>
<evidence type="ECO:0000313" key="6">
    <source>
        <dbReference type="EMBL" id="GLS24877.1"/>
    </source>
</evidence>
<reference evidence="6 7" key="1">
    <citation type="journal article" date="2014" name="Int. J. Syst. Evol. Microbiol.">
        <title>Complete genome sequence of Corynebacterium casei LMG S-19264T (=DSM 44701T), isolated from a smear-ripened cheese.</title>
        <authorList>
            <consortium name="US DOE Joint Genome Institute (JGI-PGF)"/>
            <person name="Walter F."/>
            <person name="Albersmeier A."/>
            <person name="Kalinowski J."/>
            <person name="Ruckert C."/>
        </authorList>
    </citation>
    <scope>NUCLEOTIDE SEQUENCE [LARGE SCALE GENOMIC DNA]</scope>
    <source>
        <strain evidence="6 7">NBRC 110095</strain>
    </source>
</reference>
<keyword evidence="7" id="KW-1185">Reference proteome</keyword>
<evidence type="ECO:0000259" key="5">
    <source>
        <dbReference type="Pfam" id="PF00149"/>
    </source>
</evidence>
<evidence type="ECO:0000313" key="7">
    <source>
        <dbReference type="Proteomes" id="UP001156870"/>
    </source>
</evidence>
<name>A0AA37WNC8_9GAMM</name>
<dbReference type="RefSeq" id="WP_232592302.1">
    <property type="nucleotide sequence ID" value="NZ_BSPD01000020.1"/>
</dbReference>
<dbReference type="AlphaFoldDB" id="A0AA37WNC8"/>
<gene>
    <name evidence="6" type="primary">cpdA</name>
    <name evidence="6" type="ORF">GCM10007877_05910</name>
</gene>
<dbReference type="CDD" id="cd07402">
    <property type="entry name" value="MPP_GpdQ"/>
    <property type="match status" value="1"/>
</dbReference>
<evidence type="ECO:0000256" key="3">
    <source>
        <dbReference type="ARBA" id="ARBA00023004"/>
    </source>
</evidence>
<dbReference type="NCBIfam" id="NF008359">
    <property type="entry name" value="PRK11148.1"/>
    <property type="match status" value="1"/>
</dbReference>
<dbReference type="Pfam" id="PF00149">
    <property type="entry name" value="Metallophos"/>
    <property type="match status" value="1"/>
</dbReference>
<comment type="similarity">
    <text evidence="4">Belongs to the cyclic nucleotide phosphodiesterase class-III family.</text>
</comment>
<sequence length="262" mass="29394">MGNSATTHKVIQITDPHLGREHGDELLGLNTDESLSDVLLALVDGDLVVASGDISNDGSAESYRRFVDTVTTQIHCPLVCLPGNHDDDEVMQRVMGPAVMNRMIIMGKWILIMLNSRVPGFEHGDLTDSELQFLDSILSKHPNYHAMVFLHHQPVPVGSAWIDQYVVRRAEEFFQVIDKHSNVRIISWGHVHQDFHQVRNGVDLYASPSTCVQFKPDCDDFTIDPAMPGYRTFDLLDDGTHSTAIERVMEKTYSIDFASNGY</sequence>
<dbReference type="Proteomes" id="UP001156870">
    <property type="component" value="Unassembled WGS sequence"/>
</dbReference>
<comment type="caution">
    <text evidence="6">The sequence shown here is derived from an EMBL/GenBank/DDBJ whole genome shotgun (WGS) entry which is preliminary data.</text>
</comment>
<keyword evidence="1" id="KW-0479">Metal-binding</keyword>
<feature type="domain" description="Calcineurin-like phosphoesterase" evidence="5">
    <location>
        <begin position="9"/>
        <end position="193"/>
    </location>
</feature>
<keyword evidence="2" id="KW-0378">Hydrolase</keyword>
<evidence type="ECO:0000256" key="1">
    <source>
        <dbReference type="ARBA" id="ARBA00022723"/>
    </source>
</evidence>
<proteinExistence type="inferred from homology"/>
<evidence type="ECO:0000256" key="4">
    <source>
        <dbReference type="ARBA" id="ARBA00025742"/>
    </source>
</evidence>
<protein>
    <submittedName>
        <fullName evidence="6">3',5'-cyclic adenosine monophosphate phosphodiesterase CpdA</fullName>
    </submittedName>
</protein>
<dbReference type="PANTHER" id="PTHR42988:SF2">
    <property type="entry name" value="CYCLIC NUCLEOTIDE PHOSPHODIESTERASE CBUA0032-RELATED"/>
    <property type="match status" value="1"/>
</dbReference>
<dbReference type="InterPro" id="IPR004843">
    <property type="entry name" value="Calcineurin-like_PHP"/>
</dbReference>
<evidence type="ECO:0000256" key="2">
    <source>
        <dbReference type="ARBA" id="ARBA00022801"/>
    </source>
</evidence>
<dbReference type="PANTHER" id="PTHR42988">
    <property type="entry name" value="PHOSPHOHYDROLASE"/>
    <property type="match status" value="1"/>
</dbReference>
<dbReference type="InterPro" id="IPR029052">
    <property type="entry name" value="Metallo-depent_PP-like"/>
</dbReference>
<dbReference type="GO" id="GO:0046872">
    <property type="term" value="F:metal ion binding"/>
    <property type="evidence" value="ECO:0007669"/>
    <property type="project" value="UniProtKB-KW"/>
</dbReference>
<dbReference type="EMBL" id="BSPD01000020">
    <property type="protein sequence ID" value="GLS24877.1"/>
    <property type="molecule type" value="Genomic_DNA"/>
</dbReference>